<dbReference type="AlphaFoldDB" id="A0A0P9FNM0"/>
<keyword evidence="2" id="KW-1185">Reference proteome</keyword>
<name>A0A0P9FNM0_9CHLR</name>
<gene>
    <name evidence="1" type="ORF">SE17_00690</name>
</gene>
<organism evidence="1 2">
    <name type="scientific">Kouleothrix aurantiaca</name>
    <dbReference type="NCBI Taxonomy" id="186479"/>
    <lineage>
        <taxon>Bacteria</taxon>
        <taxon>Bacillati</taxon>
        <taxon>Chloroflexota</taxon>
        <taxon>Chloroflexia</taxon>
        <taxon>Chloroflexales</taxon>
        <taxon>Roseiflexineae</taxon>
        <taxon>Roseiflexaceae</taxon>
        <taxon>Kouleothrix</taxon>
    </lineage>
</organism>
<evidence type="ECO:0000313" key="1">
    <source>
        <dbReference type="EMBL" id="KPV54929.1"/>
    </source>
</evidence>
<reference evidence="1 2" key="1">
    <citation type="submission" date="2015-09" db="EMBL/GenBank/DDBJ databases">
        <title>Draft genome sequence of Kouleothrix aurantiaca JCM 19913.</title>
        <authorList>
            <person name="Hemp J."/>
        </authorList>
    </citation>
    <scope>NUCLEOTIDE SEQUENCE [LARGE SCALE GENOMIC DNA]</scope>
    <source>
        <strain evidence="1 2">COM-B</strain>
    </source>
</reference>
<dbReference type="Proteomes" id="UP000050509">
    <property type="component" value="Unassembled WGS sequence"/>
</dbReference>
<protein>
    <submittedName>
        <fullName evidence="1">Uncharacterized protein</fullName>
    </submittedName>
</protein>
<dbReference type="EMBL" id="LJCR01000006">
    <property type="protein sequence ID" value="KPV54929.1"/>
    <property type="molecule type" value="Genomic_DNA"/>
</dbReference>
<accession>A0A0P9FNM0</accession>
<proteinExistence type="predicted"/>
<evidence type="ECO:0000313" key="2">
    <source>
        <dbReference type="Proteomes" id="UP000050509"/>
    </source>
</evidence>
<comment type="caution">
    <text evidence="1">The sequence shown here is derived from an EMBL/GenBank/DDBJ whole genome shotgun (WGS) entry which is preliminary data.</text>
</comment>
<sequence length="184" mass="20580">MTTAADRARRTKRLRFDAEALKSETAAIVAALMQEYSHVVDKVDLLVRVANREISRDAADDAGIEEVSAALKQVVDVFTAKTKIRLPAFWDLPGMGQVCAAVVRWLYGDDLLSYTDAAFVLFDDAETLRPSTLTQRIRSLIKQGRLTPYIDPRHAQRVLLSEVEQLRLELQAEAQSAPVRDDPD</sequence>